<accession>A0A455SHU0</accession>
<dbReference type="EMBL" id="AP019376">
    <property type="protein sequence ID" value="BBH87306.1"/>
    <property type="molecule type" value="Genomic_DNA"/>
</dbReference>
<evidence type="ECO:0000313" key="1">
    <source>
        <dbReference type="EMBL" id="BBH87306.1"/>
    </source>
</evidence>
<name>A0A455SHU0_9CHLR</name>
<sequence length="75" mass="7975">MTNSEIPQSTAPIRRCLTASCLCTLYSCDAADMGTMLYGVYLVDLGIAGVRTQQQVFEGTGLCPLSSEERGLIGP</sequence>
<organism evidence="1">
    <name type="scientific">Thermosporothrix sp. COM3</name>
    <dbReference type="NCBI Taxonomy" id="2490863"/>
    <lineage>
        <taxon>Bacteria</taxon>
        <taxon>Bacillati</taxon>
        <taxon>Chloroflexota</taxon>
        <taxon>Ktedonobacteria</taxon>
        <taxon>Ktedonobacterales</taxon>
        <taxon>Thermosporotrichaceae</taxon>
        <taxon>Thermosporothrix</taxon>
    </lineage>
</organism>
<protein>
    <submittedName>
        <fullName evidence="1">Uncharacterized protein</fullName>
    </submittedName>
</protein>
<reference evidence="1" key="1">
    <citation type="submission" date="2018-12" db="EMBL/GenBank/DDBJ databases">
        <title>Novel natural products biosynthetic potential of the class Ktedonobacteria.</title>
        <authorList>
            <person name="Zheng Y."/>
            <person name="Saitou A."/>
            <person name="Wang C.M."/>
            <person name="Toyoda A."/>
            <person name="Minakuchi Y."/>
            <person name="Sekiguchi Y."/>
            <person name="Ueda K."/>
            <person name="Takano H."/>
            <person name="Sakai Y."/>
            <person name="Yokota A."/>
            <person name="Yabe S."/>
        </authorList>
    </citation>
    <scope>NUCLEOTIDE SEQUENCE</scope>
    <source>
        <strain evidence="1">COM3</strain>
    </source>
</reference>
<dbReference type="AlphaFoldDB" id="A0A455SHU0"/>
<proteinExistence type="predicted"/>
<gene>
    <name evidence="1" type="ORF">KTC_20570</name>
</gene>